<dbReference type="EMBL" id="PXYI01000004">
    <property type="protein sequence ID" value="PSJ40013.1"/>
    <property type="molecule type" value="Genomic_DNA"/>
</dbReference>
<feature type="domain" description="N-acetyltransferase" evidence="1">
    <location>
        <begin position="209"/>
        <end position="353"/>
    </location>
</feature>
<dbReference type="Proteomes" id="UP000241167">
    <property type="component" value="Unassembled WGS sequence"/>
</dbReference>
<dbReference type="InterPro" id="IPR000182">
    <property type="entry name" value="GNAT_dom"/>
</dbReference>
<gene>
    <name evidence="2" type="ORF">C7I55_14970</name>
</gene>
<dbReference type="InterPro" id="IPR016181">
    <property type="entry name" value="Acyl_CoA_acyltransferase"/>
</dbReference>
<reference evidence="2 3" key="1">
    <citation type="submission" date="2018-03" db="EMBL/GenBank/DDBJ databases">
        <title>The draft genome of Sphingosinicella sp. GL-C-18.</title>
        <authorList>
            <person name="Liu L."/>
            <person name="Li L."/>
            <person name="Liang L."/>
            <person name="Zhang X."/>
            <person name="Wang T."/>
        </authorList>
    </citation>
    <scope>NUCLEOTIDE SEQUENCE [LARGE SCALE GENOMIC DNA]</scope>
    <source>
        <strain evidence="2 3">GL-C-18</strain>
    </source>
</reference>
<dbReference type="Pfam" id="PF13480">
    <property type="entry name" value="Acetyltransf_6"/>
    <property type="match status" value="1"/>
</dbReference>
<organism evidence="2 3">
    <name type="scientific">Allosphingosinicella deserti</name>
    <dbReference type="NCBI Taxonomy" id="2116704"/>
    <lineage>
        <taxon>Bacteria</taxon>
        <taxon>Pseudomonadati</taxon>
        <taxon>Pseudomonadota</taxon>
        <taxon>Alphaproteobacteria</taxon>
        <taxon>Sphingomonadales</taxon>
        <taxon>Sphingomonadaceae</taxon>
        <taxon>Allosphingosinicella</taxon>
    </lineage>
</organism>
<evidence type="ECO:0000259" key="1">
    <source>
        <dbReference type="PROSITE" id="PS51186"/>
    </source>
</evidence>
<dbReference type="Gene3D" id="3.40.630.30">
    <property type="match status" value="1"/>
</dbReference>
<name>A0A2P7QPV6_9SPHN</name>
<proteinExistence type="predicted"/>
<dbReference type="AlphaFoldDB" id="A0A2P7QPV6"/>
<comment type="caution">
    <text evidence="2">The sequence shown here is derived from an EMBL/GenBank/DDBJ whole genome shotgun (WGS) entry which is preliminary data.</text>
</comment>
<sequence length="364" mass="39839">MRSAGAVGAPKPVTWSSGRGVGSGACTLAPGCATSEAKGISALAAGVELFDDWDAVAAENGAELDARPCLFERLSWFRLLARHCPPPGRLLAIKAGTCWLFLVRNGRRAAAYGNWYSLRVGPIGDPARIGAIASAVRAAGIASVELTPVDHPEQVATGFRSAGWIVFTSAATASWRLDAEGLTFADYWASRPSRLRNTAERRARAIDTEVHRRFDARAWAAYEDIYRASWKPEEGAPAFLRDLAEQEGDRLRLGIARHLGRPVAAQLWFVENGTATIHKLAYREDARHLSPGTVLSMAMFRAALDEDRVAWIDYGTGDEPYKAEWMAERHILWRIEAYSPHTFTGLAGALRRLGSGLVRRSARR</sequence>
<accession>A0A2P7QPV6</accession>
<protein>
    <submittedName>
        <fullName evidence="2">GNAT family N-acetyltransferase</fullName>
    </submittedName>
</protein>
<evidence type="ECO:0000313" key="3">
    <source>
        <dbReference type="Proteomes" id="UP000241167"/>
    </source>
</evidence>
<dbReference type="GO" id="GO:0016747">
    <property type="term" value="F:acyltransferase activity, transferring groups other than amino-acyl groups"/>
    <property type="evidence" value="ECO:0007669"/>
    <property type="project" value="InterPro"/>
</dbReference>
<evidence type="ECO:0000313" key="2">
    <source>
        <dbReference type="EMBL" id="PSJ40013.1"/>
    </source>
</evidence>
<dbReference type="SUPFAM" id="SSF55729">
    <property type="entry name" value="Acyl-CoA N-acyltransferases (Nat)"/>
    <property type="match status" value="1"/>
</dbReference>
<dbReference type="PROSITE" id="PS51186">
    <property type="entry name" value="GNAT"/>
    <property type="match status" value="1"/>
</dbReference>
<keyword evidence="2" id="KW-0808">Transferase</keyword>
<keyword evidence="3" id="KW-1185">Reference proteome</keyword>
<dbReference type="InterPro" id="IPR038740">
    <property type="entry name" value="BioF2-like_GNAT_dom"/>
</dbReference>